<dbReference type="RefSeq" id="WP_157243274.1">
    <property type="nucleotide sequence ID" value="NZ_CAXBHU010000005.1"/>
</dbReference>
<protein>
    <submittedName>
        <fullName evidence="1">Uncharacterized protein</fullName>
    </submittedName>
</protein>
<keyword evidence="2" id="KW-1185">Reference proteome</keyword>
<reference evidence="1 2" key="1">
    <citation type="submission" date="2020-09" db="EMBL/GenBank/DDBJ databases">
        <title>Bacillus nautilus sp. nov., Chryseoglobus crepusculi sp. nov, and Psychrobacter noctis sp. nov., isolated from deep-sea sponges from the equatorial Atlantic.</title>
        <authorList>
            <person name="Stennett H.L."/>
            <person name="Williams S.E."/>
        </authorList>
    </citation>
    <scope>NUCLEOTIDE SEQUENCE [LARGE SCALE GENOMIC DNA]</scope>
    <source>
        <strain evidence="1 2">28M-24</strain>
    </source>
</reference>
<comment type="caution">
    <text evidence="1">The sequence shown here is derived from an EMBL/GenBank/DDBJ whole genome shotgun (WGS) entry which is preliminary data.</text>
</comment>
<evidence type="ECO:0000313" key="2">
    <source>
        <dbReference type="Proteomes" id="UP000627521"/>
    </source>
</evidence>
<organism evidence="1 2">
    <name type="scientific">Olleya marilimosa</name>
    <dbReference type="NCBI Taxonomy" id="272164"/>
    <lineage>
        <taxon>Bacteria</taxon>
        <taxon>Pseudomonadati</taxon>
        <taxon>Bacteroidota</taxon>
        <taxon>Flavobacteriia</taxon>
        <taxon>Flavobacteriales</taxon>
        <taxon>Flavobacteriaceae</taxon>
    </lineage>
</organism>
<sequence>MNKFLQYINDTLLSLDIPPIATKEDTLYLKKLRRQSSKSNTKHQK</sequence>
<accession>A0ABR8LW83</accession>
<evidence type="ECO:0000313" key="1">
    <source>
        <dbReference type="EMBL" id="MBD3864100.1"/>
    </source>
</evidence>
<proteinExistence type="predicted"/>
<name>A0ABR8LW83_9FLAO</name>
<dbReference type="EMBL" id="JACXXH010000006">
    <property type="protein sequence ID" value="MBD3864100.1"/>
    <property type="molecule type" value="Genomic_DNA"/>
</dbReference>
<dbReference type="Proteomes" id="UP000627521">
    <property type="component" value="Unassembled WGS sequence"/>
</dbReference>
<gene>
    <name evidence="1" type="ORF">IEG06_11615</name>
</gene>